<keyword evidence="2" id="KW-1185">Reference proteome</keyword>
<gene>
    <name evidence="1" type="ORF">MELLADRAFT_110181</name>
</gene>
<dbReference type="GeneID" id="18923995"/>
<dbReference type="eggNOG" id="ENOG502S3TP">
    <property type="taxonomic scope" value="Eukaryota"/>
</dbReference>
<dbReference type="EMBL" id="GL883131">
    <property type="protein sequence ID" value="EGG02423.1"/>
    <property type="molecule type" value="Genomic_DNA"/>
</dbReference>
<dbReference type="OrthoDB" id="2502788at2759"/>
<sequence length="270" mass="29774">MDIEQSTLNQSPVIIPTFSASIVGFVSGMVSAGKLSGAQFTCENLHRLPTSRQAAYLFQKTKNYRIILGGLKGGLRSGARLGAWTGAFCSMKEVTLIPIKSSIPHEDQLHCRFIAGGISGFILALGASSLYRLRPIYSPRRLMLGGLVGMLAGGAEDLKDILANRENHLINTEGKLEIPYKLILMKDIGHASHIVKSGAFTRTFRNIHATPRSIFRDCLSSIWVQSNQAYMGMRCSNKSEPQMLVQNEYFNHLAEKEIAQASKLPLNMYL</sequence>
<evidence type="ECO:0000313" key="1">
    <source>
        <dbReference type="EMBL" id="EGG02423.1"/>
    </source>
</evidence>
<dbReference type="InParanoid" id="F4RYY2"/>
<accession>F4RYY2</accession>
<evidence type="ECO:0000313" key="2">
    <source>
        <dbReference type="Proteomes" id="UP000001072"/>
    </source>
</evidence>
<dbReference type="HOGENOM" id="CLU_1030887_0_0_1"/>
<dbReference type="PANTHER" id="PTHR37852">
    <property type="entry name" value="YALI0B21208P"/>
    <property type="match status" value="1"/>
</dbReference>
<dbReference type="PANTHER" id="PTHR37852:SF1">
    <property type="entry name" value="HIG1 DOMAIN-CONTAINING PROTEIN"/>
    <property type="match status" value="1"/>
</dbReference>
<dbReference type="Proteomes" id="UP000001072">
    <property type="component" value="Unassembled WGS sequence"/>
</dbReference>
<name>F4RYY2_MELLP</name>
<proteinExistence type="predicted"/>
<reference evidence="2" key="1">
    <citation type="journal article" date="2011" name="Proc. Natl. Acad. Sci. U.S.A.">
        <title>Obligate biotrophy features unraveled by the genomic analysis of rust fungi.</title>
        <authorList>
            <person name="Duplessis S."/>
            <person name="Cuomo C.A."/>
            <person name="Lin Y.-C."/>
            <person name="Aerts A."/>
            <person name="Tisserant E."/>
            <person name="Veneault-Fourrey C."/>
            <person name="Joly D.L."/>
            <person name="Hacquard S."/>
            <person name="Amselem J."/>
            <person name="Cantarel B.L."/>
            <person name="Chiu R."/>
            <person name="Coutinho P.M."/>
            <person name="Feau N."/>
            <person name="Field M."/>
            <person name="Frey P."/>
            <person name="Gelhaye E."/>
            <person name="Goldberg J."/>
            <person name="Grabherr M.G."/>
            <person name="Kodira C.D."/>
            <person name="Kohler A."/>
            <person name="Kuees U."/>
            <person name="Lindquist E.A."/>
            <person name="Lucas S.M."/>
            <person name="Mago R."/>
            <person name="Mauceli E."/>
            <person name="Morin E."/>
            <person name="Murat C."/>
            <person name="Pangilinan J.L."/>
            <person name="Park R."/>
            <person name="Pearson M."/>
            <person name="Quesneville H."/>
            <person name="Rouhier N."/>
            <person name="Sakthikumar S."/>
            <person name="Salamov A.A."/>
            <person name="Schmutz J."/>
            <person name="Selles B."/>
            <person name="Shapiro H."/>
            <person name="Tanguay P."/>
            <person name="Tuskan G.A."/>
            <person name="Henrissat B."/>
            <person name="Van de Peer Y."/>
            <person name="Rouze P."/>
            <person name="Ellis J.G."/>
            <person name="Dodds P.N."/>
            <person name="Schein J.E."/>
            <person name="Zhong S."/>
            <person name="Hamelin R.C."/>
            <person name="Grigoriev I.V."/>
            <person name="Szabo L.J."/>
            <person name="Martin F."/>
        </authorList>
    </citation>
    <scope>NUCLEOTIDE SEQUENCE [LARGE SCALE GENOMIC DNA]</scope>
    <source>
        <strain evidence="2">98AG31 / pathotype 3-4-7</strain>
    </source>
</reference>
<dbReference type="KEGG" id="mlr:MELLADRAFT_110181"/>
<dbReference type="VEuPathDB" id="FungiDB:MELLADRAFT_110181"/>
<dbReference type="AlphaFoldDB" id="F4RYY2"/>
<protein>
    <submittedName>
        <fullName evidence="1">Uncharacterized protein</fullName>
    </submittedName>
</protein>
<organism evidence="2">
    <name type="scientific">Melampsora larici-populina (strain 98AG31 / pathotype 3-4-7)</name>
    <name type="common">Poplar leaf rust fungus</name>
    <dbReference type="NCBI Taxonomy" id="747676"/>
    <lineage>
        <taxon>Eukaryota</taxon>
        <taxon>Fungi</taxon>
        <taxon>Dikarya</taxon>
        <taxon>Basidiomycota</taxon>
        <taxon>Pucciniomycotina</taxon>
        <taxon>Pucciniomycetes</taxon>
        <taxon>Pucciniales</taxon>
        <taxon>Melampsoraceae</taxon>
        <taxon>Melampsora</taxon>
    </lineage>
</organism>
<dbReference type="RefSeq" id="XP_007414408.1">
    <property type="nucleotide sequence ID" value="XM_007414346.1"/>
</dbReference>
<dbReference type="STRING" id="747676.F4RYY2"/>